<feature type="disulfide bond" evidence="8">
    <location>
        <begin position="30"/>
        <end position="57"/>
    </location>
</feature>
<comment type="caution">
    <text evidence="8">Lacks conserved residue(s) required for the propagation of feature annotation.</text>
</comment>
<feature type="non-terminal residue" evidence="10">
    <location>
        <position position="1"/>
    </location>
</feature>
<evidence type="ECO:0000256" key="4">
    <source>
        <dbReference type="ARBA" id="ARBA00022737"/>
    </source>
</evidence>
<feature type="disulfide bond" evidence="8">
    <location>
        <begin position="465"/>
        <end position="492"/>
    </location>
</feature>
<feature type="domain" description="Sushi" evidence="9">
    <location>
        <begin position="238"/>
        <end position="295"/>
    </location>
</feature>
<feature type="disulfide bond" evidence="8">
    <location>
        <begin position="266"/>
        <end position="293"/>
    </location>
</feature>
<evidence type="ECO:0000259" key="9">
    <source>
        <dbReference type="PROSITE" id="PS50923"/>
    </source>
</evidence>
<evidence type="ECO:0000256" key="2">
    <source>
        <dbReference type="ARBA" id="ARBA00022659"/>
    </source>
</evidence>
<dbReference type="SUPFAM" id="SSF57535">
    <property type="entry name" value="Complement control module/SCR domain"/>
    <property type="match status" value="8"/>
</dbReference>
<evidence type="ECO:0000256" key="1">
    <source>
        <dbReference type="ARBA" id="ARBA00004370"/>
    </source>
</evidence>
<keyword evidence="7" id="KW-0325">Glycoprotein</keyword>
<feature type="disulfide bond" evidence="8">
    <location>
        <begin position="208"/>
        <end position="235"/>
    </location>
</feature>
<dbReference type="Proteomes" id="UP000838756">
    <property type="component" value="Unassembled WGS sequence"/>
</dbReference>
<feature type="disulfide bond" evidence="8">
    <location>
        <begin position="90"/>
        <end position="117"/>
    </location>
</feature>
<dbReference type="SMART" id="SM00032">
    <property type="entry name" value="CCP"/>
    <property type="match status" value="8"/>
</dbReference>
<feature type="domain" description="Sushi" evidence="9">
    <location>
        <begin position="416"/>
        <end position="494"/>
    </location>
</feature>
<dbReference type="PROSITE" id="PS50923">
    <property type="entry name" value="SUSHI"/>
    <property type="match status" value="8"/>
</dbReference>
<feature type="domain" description="Sushi" evidence="9">
    <location>
        <begin position="2"/>
        <end position="59"/>
    </location>
</feature>
<accession>A0A8S4RPL9</accession>
<comment type="subcellular location">
    <subcellularLocation>
        <location evidence="1">Membrane</location>
    </subcellularLocation>
</comment>
<dbReference type="InterPro" id="IPR035976">
    <property type="entry name" value="Sushi/SCR/CCP_sf"/>
</dbReference>
<keyword evidence="2 8" id="KW-0768">Sushi</keyword>
<feature type="domain" description="Sushi" evidence="9">
    <location>
        <begin position="296"/>
        <end position="355"/>
    </location>
</feature>
<dbReference type="EMBL" id="CAKXAJ010025336">
    <property type="protein sequence ID" value="CAH2238348.1"/>
    <property type="molecule type" value="Genomic_DNA"/>
</dbReference>
<feature type="disulfide bond" evidence="8">
    <location>
        <begin position="386"/>
        <end position="413"/>
    </location>
</feature>
<keyword evidence="11" id="KW-1185">Reference proteome</keyword>
<evidence type="ECO:0000313" key="10">
    <source>
        <dbReference type="EMBL" id="CAH2238348.1"/>
    </source>
</evidence>
<feature type="domain" description="Sushi" evidence="9">
    <location>
        <begin position="60"/>
        <end position="119"/>
    </location>
</feature>
<keyword evidence="5" id="KW-0472">Membrane</keyword>
<sequence>PPTCGSPDKLLNTTIEGNNYKVGSTIAYKCPEGHMFVGDKTRECKRDGFWSGTAPSCKYVNCGGLTAIQDGDVTLVDARATHGARAVYSCKENYTLVGEQERVCGDEGIWEGEAPKCLFDWCPEPPPVDGATVNIGGHKAGSLATYTCQNGFILFGSPSVTCNLGGVWSGTPPSCKYVDCGTPAQVHKGSFRLLNGTTTYGSIAQFNCEPDYWLAGAEVLTCNRDGKWSNDIPTCELISCADPEVPAGGYMEAYDYNVHSTIDFHCEKGHKLVGEPNLTCQQDGEWSGESPKCEYVDCGKLPPLPYGTSELLNGTTHLGSIIQYACTTNYRLVGTVRRLCTEEYQWSDSSPRCEDVDCGKLPPLPYGTSELLNGTTHLGSIIQYACTTNYRLVGTVRRLCTEEYQWSDSSPRCEEIRCSEPIVAENSIVSVTGNDRMHGRTLIRTSASTNSGNTYRIGALVKYRCERGYKVIGESLSTCEDNGQWSGVTPKCQCKFKLFIIIGYSFLITKLHKFAISLALR</sequence>
<reference evidence="10" key="1">
    <citation type="submission" date="2022-03" db="EMBL/GenBank/DDBJ databases">
        <authorList>
            <person name="Lindestad O."/>
        </authorList>
    </citation>
    <scope>NUCLEOTIDE SEQUENCE</scope>
</reference>
<protein>
    <submittedName>
        <fullName evidence="10">Jg21269 protein</fullName>
    </submittedName>
</protein>
<feature type="domain" description="Sushi" evidence="9">
    <location>
        <begin position="178"/>
        <end position="237"/>
    </location>
</feature>
<dbReference type="PANTHER" id="PTHR46393:SF7">
    <property type="entry name" value="COMPLEMENT C2"/>
    <property type="match status" value="1"/>
</dbReference>
<feature type="domain" description="Sushi" evidence="9">
    <location>
        <begin position="356"/>
        <end position="415"/>
    </location>
</feature>
<name>A0A8S4RPL9_9NEOP</name>
<evidence type="ECO:0000256" key="8">
    <source>
        <dbReference type="PROSITE-ProRule" id="PRU00302"/>
    </source>
</evidence>
<gene>
    <name evidence="10" type="primary">jg21269</name>
    <name evidence="10" type="ORF">PAEG_LOCUS15454</name>
</gene>
<keyword evidence="4" id="KW-0677">Repeat</keyword>
<dbReference type="Gene3D" id="2.10.70.10">
    <property type="entry name" value="Complement Module, domain 1"/>
    <property type="match status" value="8"/>
</dbReference>
<feature type="domain" description="Sushi" evidence="9">
    <location>
        <begin position="120"/>
        <end position="177"/>
    </location>
</feature>
<keyword evidence="6 8" id="KW-1015">Disulfide bond</keyword>
<evidence type="ECO:0000256" key="5">
    <source>
        <dbReference type="ARBA" id="ARBA00023136"/>
    </source>
</evidence>
<dbReference type="InterPro" id="IPR000436">
    <property type="entry name" value="Sushi_SCR_CCP_dom"/>
</dbReference>
<feature type="disulfide bond" evidence="8">
    <location>
        <begin position="148"/>
        <end position="175"/>
    </location>
</feature>
<proteinExistence type="predicted"/>
<dbReference type="Pfam" id="PF00084">
    <property type="entry name" value="Sushi"/>
    <property type="match status" value="8"/>
</dbReference>
<evidence type="ECO:0000256" key="3">
    <source>
        <dbReference type="ARBA" id="ARBA00022729"/>
    </source>
</evidence>
<dbReference type="OrthoDB" id="406096at2759"/>
<organism evidence="10 11">
    <name type="scientific">Pararge aegeria aegeria</name>
    <dbReference type="NCBI Taxonomy" id="348720"/>
    <lineage>
        <taxon>Eukaryota</taxon>
        <taxon>Metazoa</taxon>
        <taxon>Ecdysozoa</taxon>
        <taxon>Arthropoda</taxon>
        <taxon>Hexapoda</taxon>
        <taxon>Insecta</taxon>
        <taxon>Pterygota</taxon>
        <taxon>Neoptera</taxon>
        <taxon>Endopterygota</taxon>
        <taxon>Lepidoptera</taxon>
        <taxon>Glossata</taxon>
        <taxon>Ditrysia</taxon>
        <taxon>Papilionoidea</taxon>
        <taxon>Nymphalidae</taxon>
        <taxon>Satyrinae</taxon>
        <taxon>Satyrini</taxon>
        <taxon>Parargina</taxon>
        <taxon>Pararge</taxon>
    </lineage>
</organism>
<comment type="caution">
    <text evidence="10">The sequence shown here is derived from an EMBL/GenBank/DDBJ whole genome shotgun (WGS) entry which is preliminary data.</text>
</comment>
<dbReference type="FunFam" id="2.10.70.10:FF:000011">
    <property type="entry name" value="CUB and sushi domain-containing protein 3 isoform A"/>
    <property type="match status" value="1"/>
</dbReference>
<evidence type="ECO:0000256" key="7">
    <source>
        <dbReference type="ARBA" id="ARBA00023180"/>
    </source>
</evidence>
<keyword evidence="3" id="KW-0732">Signal</keyword>
<evidence type="ECO:0000313" key="11">
    <source>
        <dbReference type="Proteomes" id="UP000838756"/>
    </source>
</evidence>
<dbReference type="CDD" id="cd00033">
    <property type="entry name" value="CCP"/>
    <property type="match status" value="8"/>
</dbReference>
<dbReference type="GO" id="GO:0016020">
    <property type="term" value="C:membrane"/>
    <property type="evidence" value="ECO:0007669"/>
    <property type="project" value="UniProtKB-SubCell"/>
</dbReference>
<feature type="disulfide bond" evidence="8">
    <location>
        <begin position="326"/>
        <end position="353"/>
    </location>
</feature>
<dbReference type="AlphaFoldDB" id="A0A8S4RPL9"/>
<evidence type="ECO:0000256" key="6">
    <source>
        <dbReference type="ARBA" id="ARBA00023157"/>
    </source>
</evidence>
<dbReference type="PANTHER" id="PTHR46393">
    <property type="entry name" value="SUSHI DOMAIN-CONTAINING PROTEIN"/>
    <property type="match status" value="1"/>
</dbReference>